<evidence type="ECO:0000313" key="3">
    <source>
        <dbReference type="Proteomes" id="UP001597260"/>
    </source>
</evidence>
<evidence type="ECO:0000313" key="2">
    <source>
        <dbReference type="EMBL" id="MFD1321517.1"/>
    </source>
</evidence>
<gene>
    <name evidence="2" type="ORF">ACFQ4H_10495</name>
</gene>
<name>A0ABW3YAP4_9ACTN</name>
<comment type="caution">
    <text evidence="2">The sequence shown here is derived from an EMBL/GenBank/DDBJ whole genome shotgun (WGS) entry which is preliminary data.</text>
</comment>
<dbReference type="EMBL" id="JBHTMP010000012">
    <property type="protein sequence ID" value="MFD1321517.1"/>
    <property type="molecule type" value="Genomic_DNA"/>
</dbReference>
<proteinExistence type="predicted"/>
<dbReference type="RefSeq" id="WP_377569643.1">
    <property type="nucleotide sequence ID" value="NZ_JBHTMP010000012.1"/>
</dbReference>
<organism evidence="2 3">
    <name type="scientific">Micromonospora sonneratiae</name>
    <dbReference type="NCBI Taxonomy" id="1184706"/>
    <lineage>
        <taxon>Bacteria</taxon>
        <taxon>Bacillati</taxon>
        <taxon>Actinomycetota</taxon>
        <taxon>Actinomycetes</taxon>
        <taxon>Micromonosporales</taxon>
        <taxon>Micromonosporaceae</taxon>
        <taxon>Micromonospora</taxon>
    </lineage>
</organism>
<dbReference type="Proteomes" id="UP001597260">
    <property type="component" value="Unassembled WGS sequence"/>
</dbReference>
<keyword evidence="3" id="KW-1185">Reference proteome</keyword>
<accession>A0ABW3YAP4</accession>
<feature type="chain" id="PRO_5046951488" description="Peptidase inhibitor family I36" evidence="1">
    <location>
        <begin position="31"/>
        <end position="136"/>
    </location>
</feature>
<reference evidence="3" key="1">
    <citation type="journal article" date="2019" name="Int. J. Syst. Evol. Microbiol.">
        <title>The Global Catalogue of Microorganisms (GCM) 10K type strain sequencing project: providing services to taxonomists for standard genome sequencing and annotation.</title>
        <authorList>
            <consortium name="The Broad Institute Genomics Platform"/>
            <consortium name="The Broad Institute Genome Sequencing Center for Infectious Disease"/>
            <person name="Wu L."/>
            <person name="Ma J."/>
        </authorList>
    </citation>
    <scope>NUCLEOTIDE SEQUENCE [LARGE SCALE GENOMIC DNA]</scope>
    <source>
        <strain evidence="3">JCM 31037</strain>
    </source>
</reference>
<keyword evidence="1" id="KW-0732">Signal</keyword>
<sequence length="136" mass="14277">MKIRRYLMALATGFAVLVGGVVVAPAPAQAAVDWDLTYSSWDAVGSWGYGSWWSCGDRVCLEVNVKDTAADGKGAGVCLRAKYNDGGRRDEQVHNSGGNGSTKTVTYSFAGNVFEIDGGEYVGSAATSCFAGSLIY</sequence>
<evidence type="ECO:0000256" key="1">
    <source>
        <dbReference type="SAM" id="SignalP"/>
    </source>
</evidence>
<protein>
    <recommendedName>
        <fullName evidence="4">Peptidase inhibitor family I36</fullName>
    </recommendedName>
</protein>
<feature type="signal peptide" evidence="1">
    <location>
        <begin position="1"/>
        <end position="30"/>
    </location>
</feature>
<evidence type="ECO:0008006" key="4">
    <source>
        <dbReference type="Google" id="ProtNLM"/>
    </source>
</evidence>